<dbReference type="AlphaFoldDB" id="A0A368S4L5"/>
<sequence length="460" mass="50763">MANQPDGAAAAAAYPPWVLLERFCTPVVRGSSIVDTKTLAAGYTTTNHPIAVALCVAPPPEVSRVSQLPDGVQQSASAVLAAHGDSVLIKVPWLQGRGTDHFIYNAGDTAAATPRPPSLLLLFPIPPGCYQLDPDRTGLLRRGEDEFVVAELRMPFEMGTMWKEAELHLFRSGEWCVKRPLIHRYDDGSEDRELASSWWNDIVVPVGDEMLCWVDLSRGLIFSKVFEESLRLRTGNVCVTASGVAVKFVNIFPRCCCGDAAHSFCRRSCHAYTVQTWTLTMDDMTWVMDGLLDATQLWTLNGYKGLPRVELDYPVENHENDYDKTMRVIMVDMKSKTLRSVFRYPEVRARGGSSSQYLRPSRVSSYFNCKASSSKPDSAQAQTVPSLASKTHVETELQYASKAASPEATILAVLEEIPGLDSWIIPYGTPMNLRKDCVLLDIKASEACLICSACSADLQL</sequence>
<reference evidence="2" key="2">
    <citation type="submission" date="2015-07" db="EMBL/GenBank/DDBJ databases">
        <authorList>
            <person name="Noorani M."/>
        </authorList>
    </citation>
    <scope>NUCLEOTIDE SEQUENCE</scope>
    <source>
        <strain evidence="2">Yugu1</strain>
    </source>
</reference>
<protein>
    <recommendedName>
        <fullName evidence="1">DUF1618 domain-containing protein</fullName>
    </recommendedName>
</protein>
<feature type="domain" description="DUF1618" evidence="1">
    <location>
        <begin position="238"/>
        <end position="315"/>
    </location>
</feature>
<proteinExistence type="predicted"/>
<accession>A0A368S4L5</accession>
<dbReference type="OrthoDB" id="693495at2759"/>
<dbReference type="PANTHER" id="PTHR33074:SF124">
    <property type="entry name" value="DUF1618 DOMAIN-CONTAINING PROTEIN"/>
    <property type="match status" value="1"/>
</dbReference>
<evidence type="ECO:0000259" key="1">
    <source>
        <dbReference type="Pfam" id="PF07762"/>
    </source>
</evidence>
<reference evidence="2" key="1">
    <citation type="journal article" date="2012" name="Nat. Biotechnol.">
        <title>Reference genome sequence of the model plant Setaria.</title>
        <authorList>
            <person name="Bennetzen J.L."/>
            <person name="Schmutz J."/>
            <person name="Wang H."/>
            <person name="Percifield R."/>
            <person name="Hawkins J."/>
            <person name="Pontaroli A.C."/>
            <person name="Estep M."/>
            <person name="Feng L."/>
            <person name="Vaughn J.N."/>
            <person name="Grimwood J."/>
            <person name="Jenkins J."/>
            <person name="Barry K."/>
            <person name="Lindquist E."/>
            <person name="Hellsten U."/>
            <person name="Deshpande S."/>
            <person name="Wang X."/>
            <person name="Wu X."/>
            <person name="Mitros T."/>
            <person name="Triplett J."/>
            <person name="Yang X."/>
            <person name="Ye C.Y."/>
            <person name="Mauro-Herrera M."/>
            <person name="Wang L."/>
            <person name="Li P."/>
            <person name="Sharma M."/>
            <person name="Sharma R."/>
            <person name="Ronald P.C."/>
            <person name="Panaud O."/>
            <person name="Kellogg E.A."/>
            <person name="Brutnell T.P."/>
            <person name="Doust A.N."/>
            <person name="Tuskan G.A."/>
            <person name="Rokhsar D."/>
            <person name="Devos K.M."/>
        </authorList>
    </citation>
    <scope>NUCLEOTIDE SEQUENCE [LARGE SCALE GENOMIC DNA]</scope>
    <source>
        <strain evidence="2">Yugu1</strain>
    </source>
</reference>
<dbReference type="PANTHER" id="PTHR33074">
    <property type="entry name" value="EXPRESSED PROTEIN-RELATED"/>
    <property type="match status" value="1"/>
</dbReference>
<dbReference type="Pfam" id="PF07762">
    <property type="entry name" value="DUF1618"/>
    <property type="match status" value="1"/>
</dbReference>
<organism evidence="2">
    <name type="scientific">Setaria italica</name>
    <name type="common">Foxtail millet</name>
    <name type="synonym">Panicum italicum</name>
    <dbReference type="NCBI Taxonomy" id="4555"/>
    <lineage>
        <taxon>Eukaryota</taxon>
        <taxon>Viridiplantae</taxon>
        <taxon>Streptophyta</taxon>
        <taxon>Embryophyta</taxon>
        <taxon>Tracheophyta</taxon>
        <taxon>Spermatophyta</taxon>
        <taxon>Magnoliopsida</taxon>
        <taxon>Liliopsida</taxon>
        <taxon>Poales</taxon>
        <taxon>Poaceae</taxon>
        <taxon>PACMAD clade</taxon>
        <taxon>Panicoideae</taxon>
        <taxon>Panicodae</taxon>
        <taxon>Paniceae</taxon>
        <taxon>Cenchrinae</taxon>
        <taxon>Setaria</taxon>
    </lineage>
</organism>
<evidence type="ECO:0000313" key="2">
    <source>
        <dbReference type="EMBL" id="RCV37397.1"/>
    </source>
</evidence>
<gene>
    <name evidence="2" type="ORF">SETIT_8G059300v2</name>
</gene>
<name>A0A368S4L5_SETIT</name>
<dbReference type="InterPro" id="IPR011676">
    <property type="entry name" value="DUF1618"/>
</dbReference>
<dbReference type="EMBL" id="CM003535">
    <property type="protein sequence ID" value="RCV37397.1"/>
    <property type="molecule type" value="Genomic_DNA"/>
</dbReference>